<evidence type="ECO:0008006" key="3">
    <source>
        <dbReference type="Google" id="ProtNLM"/>
    </source>
</evidence>
<protein>
    <recommendedName>
        <fullName evidence="3">Transmembrane protein</fullName>
    </recommendedName>
</protein>
<evidence type="ECO:0000256" key="1">
    <source>
        <dbReference type="SAM" id="Phobius"/>
    </source>
</evidence>
<accession>A0A146K2M9</accession>
<keyword evidence="1" id="KW-0812">Transmembrane</keyword>
<reference evidence="2" key="1">
    <citation type="submission" date="2015-07" db="EMBL/GenBank/DDBJ databases">
        <title>Adaptation to a free-living lifestyle via gene acquisitions in the diplomonad Trepomonas sp. PC1.</title>
        <authorList>
            <person name="Xu F."/>
            <person name="Jerlstrom-Hultqvist J."/>
            <person name="Kolisko M."/>
            <person name="Simpson A.G.B."/>
            <person name="Roger A.J."/>
            <person name="Svard S.G."/>
            <person name="Andersson J.O."/>
        </authorList>
    </citation>
    <scope>NUCLEOTIDE SEQUENCE</scope>
    <source>
        <strain evidence="2">PC1</strain>
    </source>
</reference>
<proteinExistence type="predicted"/>
<keyword evidence="1" id="KW-1133">Transmembrane helix</keyword>
<organism evidence="2">
    <name type="scientific">Trepomonas sp. PC1</name>
    <dbReference type="NCBI Taxonomy" id="1076344"/>
    <lineage>
        <taxon>Eukaryota</taxon>
        <taxon>Metamonada</taxon>
        <taxon>Diplomonadida</taxon>
        <taxon>Hexamitidae</taxon>
        <taxon>Hexamitinae</taxon>
        <taxon>Trepomonas</taxon>
    </lineage>
</organism>
<evidence type="ECO:0000313" key="2">
    <source>
        <dbReference type="EMBL" id="JAP90967.1"/>
    </source>
</evidence>
<gene>
    <name evidence="2" type="ORF">TPC1_17564</name>
</gene>
<sequence>ITNISSANDIFKANNTKDITINLLSDIDFGNITIYPFIFTGVFNGNGHKIINIKIQVWNNNQNQMYAGFFGIIDGNLSVYNTTFSKIYILVISPSLNLDQIIYAGLVAKCEYFYGSNVIVELMRISISGSQNLRYIGSLVGYANDVKLALITVQYSYLVVKHVENKKQYQFSLGGIIGFCQTVEVVNLVGVVEIQSNSNQISYIGGVVGFLTNPSTFNATQIELSVVIPMQTDTYIGGVVGNANDQPTSYFNVKSTLKGSPSPKITVGSVVGTNASQSSIKNLLFNLQMNQSQLQIGIDGQNQATCINCFIEANGFQNQIYNMQSYGDQVIFQDFFQLTPVEGLICNDGSCGENTVCQVQNSGLISYLYCGCQEQSLLQNQKCVDYSFCFAGGVICGGDTDKCDLVKRSCVVAETMLIPIVAGSVGGIFVVLLIIIILIFKKKKNQKKVVQNLEIREIRSRISNKPDQSSIRAESKVEEIDYRLRTIKSPKHQNQTDLTLDSRTNIIPQSNVAETGHVDLSKVKSIVEYKQVGQKKQKIVKILKLKDSPEIVAKKAKEPEILRKSQLQLRKIAPIDKGWKIQEENEGELMVKPKTALKLTRSPNKPDQNTLKLKPIAKQKLEPETQLKELAKLNQRLPDSEKPLTVNQVLQSSLVRQIQPVKSPILKLKTVEREFEPRKKEIQEVQDPFEHLVQIEPKDESKKVIVQKVLRIKETGRLKPLGMKKTE</sequence>
<dbReference type="AlphaFoldDB" id="A0A146K2M9"/>
<dbReference type="EMBL" id="GDID01005639">
    <property type="protein sequence ID" value="JAP90967.1"/>
    <property type="molecule type" value="Transcribed_RNA"/>
</dbReference>
<feature type="transmembrane region" description="Helical" evidence="1">
    <location>
        <begin position="416"/>
        <end position="440"/>
    </location>
</feature>
<dbReference type="Gene3D" id="2.160.20.110">
    <property type="match status" value="1"/>
</dbReference>
<keyword evidence="1" id="KW-0472">Membrane</keyword>
<name>A0A146K2M9_9EUKA</name>
<feature type="non-terminal residue" evidence="2">
    <location>
        <position position="1"/>
    </location>
</feature>